<sequence length="178" mass="19866">MTVYRTTGDSVISTRSLIRDNIWNAKNLTTHKLRATRYLLDQAKVEAARTHPRIRTCILDQSLTLGKISPRSFLSCGGNFTTVASIRNDLLRLENVALELVQSCSRLNPLGSERESLRKCVQTKLADLTLQLSLLEKKFVDGIKRLVNVSTDCVVKENGEIYAKIGAVEGAIKNCKNF</sequence>
<dbReference type="EMBL" id="JABDTM020025816">
    <property type="protein sequence ID" value="KAH0812753.1"/>
    <property type="molecule type" value="Genomic_DNA"/>
</dbReference>
<proteinExistence type="predicted"/>
<accession>A0A8J6LB51</accession>
<evidence type="ECO:0000313" key="2">
    <source>
        <dbReference type="Proteomes" id="UP000719412"/>
    </source>
</evidence>
<gene>
    <name evidence="1" type="ORF">GEV33_010041</name>
</gene>
<organism evidence="1 2">
    <name type="scientific">Tenebrio molitor</name>
    <name type="common">Yellow mealworm beetle</name>
    <dbReference type="NCBI Taxonomy" id="7067"/>
    <lineage>
        <taxon>Eukaryota</taxon>
        <taxon>Metazoa</taxon>
        <taxon>Ecdysozoa</taxon>
        <taxon>Arthropoda</taxon>
        <taxon>Hexapoda</taxon>
        <taxon>Insecta</taxon>
        <taxon>Pterygota</taxon>
        <taxon>Neoptera</taxon>
        <taxon>Endopterygota</taxon>
        <taxon>Coleoptera</taxon>
        <taxon>Polyphaga</taxon>
        <taxon>Cucujiformia</taxon>
        <taxon>Tenebrionidae</taxon>
        <taxon>Tenebrio</taxon>
    </lineage>
</organism>
<protein>
    <submittedName>
        <fullName evidence="1">Uncharacterized protein</fullName>
    </submittedName>
</protein>
<name>A0A8J6LB51_TENMO</name>
<comment type="caution">
    <text evidence="1">The sequence shown here is derived from an EMBL/GenBank/DDBJ whole genome shotgun (WGS) entry which is preliminary data.</text>
</comment>
<dbReference type="Proteomes" id="UP000719412">
    <property type="component" value="Unassembled WGS sequence"/>
</dbReference>
<reference evidence="1" key="2">
    <citation type="submission" date="2021-08" db="EMBL/GenBank/DDBJ databases">
        <authorList>
            <person name="Eriksson T."/>
        </authorList>
    </citation>
    <scope>NUCLEOTIDE SEQUENCE</scope>
    <source>
        <strain evidence="1">Stoneville</strain>
        <tissue evidence="1">Whole head</tissue>
    </source>
</reference>
<keyword evidence="2" id="KW-1185">Reference proteome</keyword>
<evidence type="ECO:0000313" key="1">
    <source>
        <dbReference type="EMBL" id="KAH0812753.1"/>
    </source>
</evidence>
<dbReference type="AlphaFoldDB" id="A0A8J6LB51"/>
<reference evidence="1" key="1">
    <citation type="journal article" date="2020" name="J Insects Food Feed">
        <title>The yellow mealworm (Tenebrio molitor) genome: a resource for the emerging insects as food and feed industry.</title>
        <authorList>
            <person name="Eriksson T."/>
            <person name="Andere A."/>
            <person name="Kelstrup H."/>
            <person name="Emery V."/>
            <person name="Picard C."/>
        </authorList>
    </citation>
    <scope>NUCLEOTIDE SEQUENCE</scope>
    <source>
        <strain evidence="1">Stoneville</strain>
        <tissue evidence="1">Whole head</tissue>
    </source>
</reference>